<dbReference type="OrthoDB" id="8019720at2"/>
<accession>A0A4Z0WD67</accession>
<evidence type="ECO:0000313" key="3">
    <source>
        <dbReference type="Proteomes" id="UP000297475"/>
    </source>
</evidence>
<keyword evidence="1" id="KW-0472">Membrane</keyword>
<dbReference type="RefSeq" id="WP_135483867.1">
    <property type="nucleotide sequence ID" value="NZ_SRMF01000005.1"/>
</dbReference>
<keyword evidence="1" id="KW-0812">Transmembrane</keyword>
<reference evidence="2 3" key="1">
    <citation type="submission" date="2019-04" db="EMBL/GenBank/DDBJ databases">
        <title>Natronospirillum operosus gen. nov., sp. nov., a haloalkaliphilic satellite isolated from decaying biomass of laboratory culture of cyanobacterium Geitlerinema sp. and proposal of Natronospirillaceae fam. nov. and Saccharospirillaceae fam. nov.</title>
        <authorList>
            <person name="Kevbrin V."/>
            <person name="Boltyanskaya Y."/>
            <person name="Koziaeva V."/>
            <person name="Grouzdev D.S."/>
            <person name="Park M."/>
            <person name="Cho J."/>
        </authorList>
    </citation>
    <scope>NUCLEOTIDE SEQUENCE [LARGE SCALE GENOMIC DNA]</scope>
    <source>
        <strain evidence="2 3">G-116</strain>
    </source>
</reference>
<protein>
    <recommendedName>
        <fullName evidence="4">Phage tail tape measure protein</fullName>
    </recommendedName>
</protein>
<name>A0A4Z0WD67_9GAMM</name>
<dbReference type="Proteomes" id="UP000297475">
    <property type="component" value="Unassembled WGS sequence"/>
</dbReference>
<feature type="transmembrane region" description="Helical" evidence="1">
    <location>
        <begin position="382"/>
        <end position="410"/>
    </location>
</feature>
<dbReference type="AlphaFoldDB" id="A0A4Z0WD67"/>
<gene>
    <name evidence="2" type="ORF">E4656_13780</name>
</gene>
<dbReference type="EMBL" id="SRMF01000005">
    <property type="protein sequence ID" value="TGG92534.1"/>
    <property type="molecule type" value="Genomic_DNA"/>
</dbReference>
<feature type="transmembrane region" description="Helical" evidence="1">
    <location>
        <begin position="348"/>
        <end position="370"/>
    </location>
</feature>
<evidence type="ECO:0008006" key="4">
    <source>
        <dbReference type="Google" id="ProtNLM"/>
    </source>
</evidence>
<sequence>MALSVLLRVRDQFSGPLRNIQTRLGAFQRQAQVMGRRMGFDRLTGSLALAGRASGELYRATGRLARRLAFVGALGAASLAGIAFTTASSGDEMAKFSDQVGMSADQLQRWQYAAERNGVSNFNSSLESFVRRLGDARNGQGELFSRLQDTQPQLLRQLMATNDTSEALRIYMRALEGTDDALERNQLAAAAFSRSGMDMSRLVRDGGEALDGLMDQAHRFGHFFSGEGLAASEAFADGLTNMRSSLFGVRNIVGSALLPVFTELMGQLTELVIEHQPAIQAWAEGFAADLPGHIEMLKGEVLSLVDTLTPLVMKGMELVEQFGVVNSVVLGLGAVLAGPVALPLSMFVLSLLNVGFAVTNIGVKLIGLAVREIPMIIGALKMLGMAIIANPIGALITAIAIGAALIIANWETVGPWFKEMWERFAGYVSGAWGQLVEFLGWDPLAVLRQTWGAMVDYVSDVTGAVVRLVSGDWSALIDLFKLSPLGMVMEAFGEVTDWLADIDWSGHGRALIATLVQGIKDMASGPADALRGVLSSARDLLPFSDAKTGPFSSLTASGQAIPNTLATGMARGQDGFLSAFRDLAGLGLDAFSRDSGADTVTLPEPLLGRGGQAAASGGITVHRVDFRPNITVRVGNDAQARDVADELEAMLERLGRRDMWSSIKTVGDL</sequence>
<proteinExistence type="predicted"/>
<evidence type="ECO:0000256" key="1">
    <source>
        <dbReference type="SAM" id="Phobius"/>
    </source>
</evidence>
<feature type="transmembrane region" description="Helical" evidence="1">
    <location>
        <begin position="322"/>
        <end position="342"/>
    </location>
</feature>
<evidence type="ECO:0000313" key="2">
    <source>
        <dbReference type="EMBL" id="TGG92534.1"/>
    </source>
</evidence>
<keyword evidence="3" id="KW-1185">Reference proteome</keyword>
<keyword evidence="1" id="KW-1133">Transmembrane helix</keyword>
<organism evidence="2 3">
    <name type="scientific">Natronospirillum operosum</name>
    <dbReference type="NCBI Taxonomy" id="2759953"/>
    <lineage>
        <taxon>Bacteria</taxon>
        <taxon>Pseudomonadati</taxon>
        <taxon>Pseudomonadota</taxon>
        <taxon>Gammaproteobacteria</taxon>
        <taxon>Oceanospirillales</taxon>
        <taxon>Natronospirillaceae</taxon>
        <taxon>Natronospirillum</taxon>
    </lineage>
</organism>
<feature type="transmembrane region" description="Helical" evidence="1">
    <location>
        <begin position="68"/>
        <end position="87"/>
    </location>
</feature>
<comment type="caution">
    <text evidence="2">The sequence shown here is derived from an EMBL/GenBank/DDBJ whole genome shotgun (WGS) entry which is preliminary data.</text>
</comment>